<evidence type="ECO:0000256" key="2">
    <source>
        <dbReference type="SAM" id="Phobius"/>
    </source>
</evidence>
<keyword evidence="4" id="KW-1185">Reference proteome</keyword>
<evidence type="ECO:0000256" key="1">
    <source>
        <dbReference type="SAM" id="MobiDB-lite"/>
    </source>
</evidence>
<protein>
    <recommendedName>
        <fullName evidence="5">Molecular chaperone DnaJ</fullName>
    </recommendedName>
</protein>
<comment type="caution">
    <text evidence="3">The sequence shown here is derived from an EMBL/GenBank/DDBJ whole genome shotgun (WGS) entry which is preliminary data.</text>
</comment>
<proteinExistence type="predicted"/>
<evidence type="ECO:0008006" key="5">
    <source>
        <dbReference type="Google" id="ProtNLM"/>
    </source>
</evidence>
<keyword evidence="2" id="KW-0812">Transmembrane</keyword>
<name>A0A3A8JN39_9BACT</name>
<organism evidence="3 4">
    <name type="scientific">Corallococcus terminator</name>
    <dbReference type="NCBI Taxonomy" id="2316733"/>
    <lineage>
        <taxon>Bacteria</taxon>
        <taxon>Pseudomonadati</taxon>
        <taxon>Myxococcota</taxon>
        <taxon>Myxococcia</taxon>
        <taxon>Myxococcales</taxon>
        <taxon>Cystobacterineae</taxon>
        <taxon>Myxococcaceae</taxon>
        <taxon>Corallococcus</taxon>
    </lineage>
</organism>
<dbReference type="AlphaFoldDB" id="A0A3A8JN39"/>
<keyword evidence="2" id="KW-1133">Transmembrane helix</keyword>
<accession>A0A3A8JN39</accession>
<dbReference type="OrthoDB" id="9816462at2"/>
<keyword evidence="2" id="KW-0472">Membrane</keyword>
<evidence type="ECO:0000313" key="3">
    <source>
        <dbReference type="EMBL" id="RKG91941.1"/>
    </source>
</evidence>
<gene>
    <name evidence="3" type="ORF">D7V88_08080</name>
</gene>
<reference evidence="4" key="1">
    <citation type="submission" date="2018-09" db="EMBL/GenBank/DDBJ databases">
        <authorList>
            <person name="Livingstone P.G."/>
            <person name="Whitworth D.E."/>
        </authorList>
    </citation>
    <scope>NUCLEOTIDE SEQUENCE [LARGE SCALE GENOMIC DNA]</scope>
    <source>
        <strain evidence="4">CA054A</strain>
    </source>
</reference>
<dbReference type="Proteomes" id="UP000268094">
    <property type="component" value="Unassembled WGS sequence"/>
</dbReference>
<feature type="compositionally biased region" description="Pro residues" evidence="1">
    <location>
        <begin position="386"/>
        <end position="401"/>
    </location>
</feature>
<evidence type="ECO:0000313" key="4">
    <source>
        <dbReference type="Proteomes" id="UP000268094"/>
    </source>
</evidence>
<feature type="transmembrane region" description="Helical" evidence="2">
    <location>
        <begin position="421"/>
        <end position="441"/>
    </location>
</feature>
<sequence>MDFEQALQELGVDADPGCDTVRRVYLRRLKTCKPETDPEGFARLRQAYETVLAVREGREGPRTQAEPRQASTQAEEDPSTEAAGPGATPALPQDVLERFRAEFRALPPEGPLEAAVEVARRAVEAVQDSAEPRHWLVGALLAADRTQEALSAYRDAYRQGHFEFLAELAQRFPRALEDSEIALLGREAPHRFLWMLTNQLLQMDEVERAGRFAQVAFGQMGANPDEPPPPPGWFVQLVVLLHLHVQPALGRDVASRYVAWVKGEGLLTAFASEEIAELWPLVLELGALPDSFSTTLRSILAKALLDGRVVDARTALQLLTESRFEEVSEALPLLRQHAPGLYRLLGRPPQPTQKARRLPPQAPTASSPERAPTQAAPVAATAPELVPEPEPAAPEPVPKPAAPQTVPGVSKARGFRLDKRILALVGVTVLVVGALVVWSVLPSKKVRTRVEGPEVVELARQKERELCALLTGPDRQRSCVFLHTLVSLGADGKCEKLDAQRGAFEKQLRDPFVFLGEHDPQVQARKKKLMAARHEFARALWDMCEG</sequence>
<dbReference type="EMBL" id="RAVZ01000036">
    <property type="protein sequence ID" value="RKG91941.1"/>
    <property type="molecule type" value="Genomic_DNA"/>
</dbReference>
<dbReference type="RefSeq" id="WP_120540025.1">
    <property type="nucleotide sequence ID" value="NZ_RAVZ01000036.1"/>
</dbReference>
<feature type="region of interest" description="Disordered" evidence="1">
    <location>
        <begin position="344"/>
        <end position="408"/>
    </location>
</feature>
<feature type="region of interest" description="Disordered" evidence="1">
    <location>
        <begin position="55"/>
        <end position="91"/>
    </location>
</feature>
<feature type="compositionally biased region" description="Low complexity" evidence="1">
    <location>
        <begin position="371"/>
        <end position="385"/>
    </location>
</feature>